<evidence type="ECO:0000313" key="4">
    <source>
        <dbReference type="EMBL" id="OGH69573.1"/>
    </source>
</evidence>
<dbReference type="Proteomes" id="UP000177457">
    <property type="component" value="Unassembled WGS sequence"/>
</dbReference>
<organism evidence="4 5">
    <name type="scientific">Candidatus Magasanikbacteria bacterium RIFCSPHIGHO2_02_FULL_51_14</name>
    <dbReference type="NCBI Taxonomy" id="1798683"/>
    <lineage>
        <taxon>Bacteria</taxon>
        <taxon>Candidatus Magasanikiibacteriota</taxon>
    </lineage>
</organism>
<dbReference type="GO" id="GO:0005509">
    <property type="term" value="F:calcium ion binding"/>
    <property type="evidence" value="ECO:0007669"/>
    <property type="project" value="InterPro"/>
</dbReference>
<evidence type="ECO:0000256" key="2">
    <source>
        <dbReference type="SAM" id="MobiDB-lite"/>
    </source>
</evidence>
<dbReference type="InterPro" id="IPR008160">
    <property type="entry name" value="Collagen"/>
</dbReference>
<sequence length="341" mass="35011">MKWFIAVLWFLFVLSSSSACVEGPQGHSGAYGASCTVTDNGDGTYSSICPDGTYVTWHDGTVGSTGLTGIEGPPGPTGPEGPQGQDGNSAEPCTVRPNADGSGSMLTCPDGSQESVRNGRDGEPGAPGPTGSQGSPGPEGAIGPQGETGATGPQGPVGPPGSTGPSDGSFPANCVELQHRTDRENSVLYCDSIPITIEHGECMEFPQDSGAFVGCFPYEDCIIAAGLAGSCDPRACSSDADCAPPAGACQSWGYCERDSDGDGWSDTEDNCEWDYNPDQLNSDPPENWGDACDNCPFVVNWEQFDADADGVGDACDNCVDVANRDQSDRDSDGAGDACDPT</sequence>
<accession>A0A1F6MDL2</accession>
<dbReference type="Gene3D" id="4.10.1080.10">
    <property type="entry name" value="TSP type-3 repeat"/>
    <property type="match status" value="1"/>
</dbReference>
<dbReference type="PROSITE" id="PS51257">
    <property type="entry name" value="PROKAR_LIPOPROTEIN"/>
    <property type="match status" value="1"/>
</dbReference>
<keyword evidence="1 3" id="KW-0732">Signal</keyword>
<feature type="chain" id="PRO_5009525631" description="Collagen-like protein" evidence="3">
    <location>
        <begin position="20"/>
        <end position="341"/>
    </location>
</feature>
<protein>
    <recommendedName>
        <fullName evidence="6">Collagen-like protein</fullName>
    </recommendedName>
</protein>
<proteinExistence type="predicted"/>
<feature type="region of interest" description="Disordered" evidence="2">
    <location>
        <begin position="63"/>
        <end position="173"/>
    </location>
</feature>
<name>A0A1F6MDL2_9BACT</name>
<evidence type="ECO:0000313" key="5">
    <source>
        <dbReference type="Proteomes" id="UP000177457"/>
    </source>
</evidence>
<evidence type="ECO:0008006" key="6">
    <source>
        <dbReference type="Google" id="ProtNLM"/>
    </source>
</evidence>
<dbReference type="InterPro" id="IPR028974">
    <property type="entry name" value="TSP_type-3_rpt"/>
</dbReference>
<dbReference type="InterPro" id="IPR003367">
    <property type="entry name" value="Thrombospondin_3-like_rpt"/>
</dbReference>
<evidence type="ECO:0000256" key="1">
    <source>
        <dbReference type="ARBA" id="ARBA00022729"/>
    </source>
</evidence>
<dbReference type="Pfam" id="PF02412">
    <property type="entry name" value="TSP_3"/>
    <property type="match status" value="1"/>
</dbReference>
<dbReference type="SUPFAM" id="SSF103647">
    <property type="entry name" value="TSP type-3 repeat"/>
    <property type="match status" value="1"/>
</dbReference>
<dbReference type="GO" id="GO:0007155">
    <property type="term" value="P:cell adhesion"/>
    <property type="evidence" value="ECO:0007669"/>
    <property type="project" value="InterPro"/>
</dbReference>
<reference evidence="4 5" key="1">
    <citation type="journal article" date="2016" name="Nat. Commun.">
        <title>Thousands of microbial genomes shed light on interconnected biogeochemical processes in an aquifer system.</title>
        <authorList>
            <person name="Anantharaman K."/>
            <person name="Brown C.T."/>
            <person name="Hug L.A."/>
            <person name="Sharon I."/>
            <person name="Castelle C.J."/>
            <person name="Probst A.J."/>
            <person name="Thomas B.C."/>
            <person name="Singh A."/>
            <person name="Wilkins M.J."/>
            <person name="Karaoz U."/>
            <person name="Brodie E.L."/>
            <person name="Williams K.H."/>
            <person name="Hubbard S.S."/>
            <person name="Banfield J.F."/>
        </authorList>
    </citation>
    <scope>NUCLEOTIDE SEQUENCE [LARGE SCALE GENOMIC DNA]</scope>
</reference>
<evidence type="ECO:0000256" key="3">
    <source>
        <dbReference type="SAM" id="SignalP"/>
    </source>
</evidence>
<gene>
    <name evidence="4" type="ORF">A3C90_02540</name>
</gene>
<dbReference type="STRING" id="1798683.A3C90_02540"/>
<feature type="compositionally biased region" description="Low complexity" evidence="2">
    <location>
        <begin position="129"/>
        <end position="139"/>
    </location>
</feature>
<feature type="signal peptide" evidence="3">
    <location>
        <begin position="1"/>
        <end position="19"/>
    </location>
</feature>
<dbReference type="EMBL" id="MFQE01000076">
    <property type="protein sequence ID" value="OGH69573.1"/>
    <property type="molecule type" value="Genomic_DNA"/>
</dbReference>
<dbReference type="PANTHER" id="PTHR24637:SF421">
    <property type="entry name" value="CUTICLE COLLAGEN DPY-2"/>
    <property type="match status" value="1"/>
</dbReference>
<dbReference type="Pfam" id="PF01391">
    <property type="entry name" value="Collagen"/>
    <property type="match status" value="1"/>
</dbReference>
<dbReference type="PANTHER" id="PTHR24637">
    <property type="entry name" value="COLLAGEN"/>
    <property type="match status" value="1"/>
</dbReference>
<dbReference type="AlphaFoldDB" id="A0A1F6MDL2"/>
<comment type="caution">
    <text evidence="4">The sequence shown here is derived from an EMBL/GenBank/DDBJ whole genome shotgun (WGS) entry which is preliminary data.</text>
</comment>